<dbReference type="InterPro" id="IPR036941">
    <property type="entry name" value="Rcpt_L-dom_sf"/>
</dbReference>
<evidence type="ECO:0000256" key="2">
    <source>
        <dbReference type="ARBA" id="ARBA00022512"/>
    </source>
</evidence>
<keyword evidence="2" id="KW-0134">Cell wall</keyword>
<proteinExistence type="predicted"/>
<protein>
    <recommendedName>
        <fullName evidence="6">Receptor L-domain domain-containing protein</fullName>
    </recommendedName>
</protein>
<dbReference type="SUPFAM" id="SSF52058">
    <property type="entry name" value="L domain-like"/>
    <property type="match status" value="1"/>
</dbReference>
<dbReference type="Gene3D" id="3.80.20.20">
    <property type="entry name" value="Receptor L-domain"/>
    <property type="match status" value="1"/>
</dbReference>
<evidence type="ECO:0000256" key="4">
    <source>
        <dbReference type="ARBA" id="ARBA00022729"/>
    </source>
</evidence>
<reference evidence="7 8" key="1">
    <citation type="submission" date="2016-11" db="EMBL/GenBank/DDBJ databases">
        <title>Trade-off between light-utilization and light-protection in marine flavobacteria.</title>
        <authorList>
            <person name="Kumagai Y."/>
        </authorList>
    </citation>
    <scope>NUCLEOTIDE SEQUENCE [LARGE SCALE GENOMIC DNA]</scope>
    <source>
        <strain evidence="7 8">ATCC 700397</strain>
    </source>
</reference>
<comment type="caution">
    <text evidence="7">The sequence shown here is derived from an EMBL/GenBank/DDBJ whole genome shotgun (WGS) entry which is preliminary data.</text>
</comment>
<keyword evidence="8" id="KW-1185">Reference proteome</keyword>
<keyword evidence="5" id="KW-0325">Glycoprotein</keyword>
<evidence type="ECO:0000313" key="8">
    <source>
        <dbReference type="Proteomes" id="UP000239522"/>
    </source>
</evidence>
<sequence length="198" mass="21231">MKKLYLLLLIFIYQLSYSQDVLIENQADLDGLTPPTTITGNLSIISDGSDDIFDLSNLGSLVTITGTLIIQNNPILSNLDDLSSLTTISGGTITIQNNQNLYSFCGLSSVTPAPTAETISGNSFNPTYADIVGANCKAADVIYNDTANDRFNTQAEIDALPNDITHITDELIIGLDAATNDITDLSKFSKLRDIGGVY</sequence>
<gene>
    <name evidence="7" type="ORF">BST83_01085</name>
</gene>
<dbReference type="PANTHER" id="PTHR31018:SF3">
    <property type="entry name" value="RECEPTOR PROTEIN-TYROSINE KINASE"/>
    <property type="match status" value="1"/>
</dbReference>
<dbReference type="AlphaFoldDB" id="A0A2S7L2B2"/>
<name>A0A2S7L2B2_9FLAO</name>
<dbReference type="Pfam" id="PF01030">
    <property type="entry name" value="Recep_L_domain"/>
    <property type="match status" value="1"/>
</dbReference>
<keyword evidence="3" id="KW-0964">Secreted</keyword>
<feature type="domain" description="Receptor L-domain" evidence="6">
    <location>
        <begin position="36"/>
        <end position="102"/>
    </location>
</feature>
<dbReference type="PANTHER" id="PTHR31018">
    <property type="entry name" value="SPORULATION-SPECIFIC PROTEIN-RELATED"/>
    <property type="match status" value="1"/>
</dbReference>
<evidence type="ECO:0000313" key="7">
    <source>
        <dbReference type="EMBL" id="PQB08976.1"/>
    </source>
</evidence>
<accession>A0A2S7L2B2</accession>
<evidence type="ECO:0000259" key="6">
    <source>
        <dbReference type="Pfam" id="PF01030"/>
    </source>
</evidence>
<organism evidence="7 8">
    <name type="scientific">Polaribacter filamentus</name>
    <dbReference type="NCBI Taxonomy" id="53483"/>
    <lineage>
        <taxon>Bacteria</taxon>
        <taxon>Pseudomonadati</taxon>
        <taxon>Bacteroidota</taxon>
        <taxon>Flavobacteriia</taxon>
        <taxon>Flavobacteriales</taxon>
        <taxon>Flavobacteriaceae</taxon>
    </lineage>
</organism>
<evidence type="ECO:0000256" key="1">
    <source>
        <dbReference type="ARBA" id="ARBA00004191"/>
    </source>
</evidence>
<dbReference type="RefSeq" id="WP_104808192.1">
    <property type="nucleotide sequence ID" value="NZ_MQUA01000004.1"/>
</dbReference>
<keyword evidence="4" id="KW-0732">Signal</keyword>
<dbReference type="OrthoDB" id="1190870at2"/>
<dbReference type="EMBL" id="MQUA01000004">
    <property type="protein sequence ID" value="PQB08976.1"/>
    <property type="molecule type" value="Genomic_DNA"/>
</dbReference>
<dbReference type="GO" id="GO:0030313">
    <property type="term" value="C:cell envelope"/>
    <property type="evidence" value="ECO:0007669"/>
    <property type="project" value="UniProtKB-SubCell"/>
</dbReference>
<dbReference type="InterPro" id="IPR000494">
    <property type="entry name" value="Rcpt_L-dom"/>
</dbReference>
<evidence type="ECO:0000256" key="3">
    <source>
        <dbReference type="ARBA" id="ARBA00022525"/>
    </source>
</evidence>
<evidence type="ECO:0000256" key="5">
    <source>
        <dbReference type="ARBA" id="ARBA00023180"/>
    </source>
</evidence>
<dbReference type="Proteomes" id="UP000239522">
    <property type="component" value="Unassembled WGS sequence"/>
</dbReference>
<comment type="subcellular location">
    <subcellularLocation>
        <location evidence="1">Secreted</location>
        <location evidence="1">Cell wall</location>
    </subcellularLocation>
</comment>
<dbReference type="InterPro" id="IPR051648">
    <property type="entry name" value="CWI-Assembly_Regulator"/>
</dbReference>